<proteinExistence type="predicted"/>
<keyword evidence="2" id="KW-1185">Reference proteome</keyword>
<accession>A0ABD2WCN2</accession>
<name>A0ABD2WCN2_9HYME</name>
<organism evidence="1 2">
    <name type="scientific">Trichogramma kaykai</name>
    <dbReference type="NCBI Taxonomy" id="54128"/>
    <lineage>
        <taxon>Eukaryota</taxon>
        <taxon>Metazoa</taxon>
        <taxon>Ecdysozoa</taxon>
        <taxon>Arthropoda</taxon>
        <taxon>Hexapoda</taxon>
        <taxon>Insecta</taxon>
        <taxon>Pterygota</taxon>
        <taxon>Neoptera</taxon>
        <taxon>Endopterygota</taxon>
        <taxon>Hymenoptera</taxon>
        <taxon>Apocrita</taxon>
        <taxon>Proctotrupomorpha</taxon>
        <taxon>Chalcidoidea</taxon>
        <taxon>Trichogrammatidae</taxon>
        <taxon>Trichogramma</taxon>
    </lineage>
</organism>
<dbReference type="EMBL" id="JBJJXI010000116">
    <property type="protein sequence ID" value="KAL3390722.1"/>
    <property type="molecule type" value="Genomic_DNA"/>
</dbReference>
<dbReference type="AlphaFoldDB" id="A0ABD2WCN2"/>
<evidence type="ECO:0000313" key="1">
    <source>
        <dbReference type="EMBL" id="KAL3390722.1"/>
    </source>
</evidence>
<reference evidence="1 2" key="1">
    <citation type="journal article" date="2024" name="bioRxiv">
        <title>A reference genome for Trichogramma kaykai: A tiny desert-dwelling parasitoid wasp with competing sex-ratio distorters.</title>
        <authorList>
            <person name="Culotta J."/>
            <person name="Lindsey A.R."/>
        </authorList>
    </citation>
    <scope>NUCLEOTIDE SEQUENCE [LARGE SCALE GENOMIC DNA]</scope>
    <source>
        <strain evidence="1 2">KSX58</strain>
    </source>
</reference>
<evidence type="ECO:0000313" key="2">
    <source>
        <dbReference type="Proteomes" id="UP001627154"/>
    </source>
</evidence>
<sequence length="74" mass="8568">MHTSHTRNSRKRKKKDLHVSIGNKFNSLFDITFYRGEIVCELLARVTAWGSLCVYVICARDSRAFIPWIVPARS</sequence>
<gene>
    <name evidence="1" type="ORF">TKK_014445</name>
</gene>
<protein>
    <submittedName>
        <fullName evidence="1">Uncharacterized protein</fullName>
    </submittedName>
</protein>
<dbReference type="Proteomes" id="UP001627154">
    <property type="component" value="Unassembled WGS sequence"/>
</dbReference>
<comment type="caution">
    <text evidence="1">The sequence shown here is derived from an EMBL/GenBank/DDBJ whole genome shotgun (WGS) entry which is preliminary data.</text>
</comment>